<keyword evidence="6" id="KW-1185">Reference proteome</keyword>
<dbReference type="PROSITE" id="PS50294">
    <property type="entry name" value="WD_REPEATS_REGION"/>
    <property type="match status" value="1"/>
</dbReference>
<reference evidence="5" key="1">
    <citation type="submission" date="2022-08" db="EMBL/GenBank/DDBJ databases">
        <title>Novel sulfate-reducing endosymbionts in the free-living metamonad Anaeramoeba.</title>
        <authorList>
            <person name="Jerlstrom-Hultqvist J."/>
            <person name="Cepicka I."/>
            <person name="Gallot-Lavallee L."/>
            <person name="Salas-Leiva D."/>
            <person name="Curtis B.A."/>
            <person name="Zahonova K."/>
            <person name="Pipaliya S."/>
            <person name="Dacks J."/>
            <person name="Roger A.J."/>
        </authorList>
    </citation>
    <scope>NUCLEOTIDE SEQUENCE</scope>
    <source>
        <strain evidence="5">Schooner1</strain>
    </source>
</reference>
<evidence type="ECO:0000256" key="3">
    <source>
        <dbReference type="PROSITE-ProRule" id="PRU00221"/>
    </source>
</evidence>
<gene>
    <name evidence="5" type="ORF">M0813_08353</name>
</gene>
<sequence length="629" mass="71673">MNKKTFQYCDKLVQEYLQFRGFNKTVSLLSNEHQKQKNPDLLIENLVQDLFNFIALSKLKSFLGLWNHISKHYFGIHQIEHSKTIKELENFLLKHFLITAIENNRREKINEFFVTLSDQLTNQTDWKHWFSKSEEREKKSIIYMNESAENEIISLKNEIEFLEMQVDKLKKKIKSKDKLIENIQKKQDQSSNEKNNSNEVNSINSNNNTNENNANNGGSGSNNNNSNGSKETTQLNTKININKNPNQIQIKKQTEKLKNVNDSTNGDIMNLINNEDYDFNNISELEEFFGIRNTSNQITGCLFQDEYEYQKFPAKIRKSTISKNGLLSSVISSDGNLGMFTFDGKKKSKGKGKGKGKGKTKKKKASIIESDADLRSISIGGKDGNIISCGTNDKKIKLYDIKTKKILGDLNITSKFPIVEEILYDTNGDNLVVATSTELEKNMGSLFVLNMEKLKKSLVYQIEPSNVAITAMNFSSDSNLLLTGGTDGMIRIFEKNTKLPIMGWLGHNSPIRSICFSPNNKIILSASEDGSISLWSYQSLGKSLLEYQVTDFPNNLNYSQICCNFGTNSEFLYSCGSTQVSVYNVFKENRIDYIEFPQPIITSHWSLQSKYAVFGSLEKILYSKYIEIN</sequence>
<name>A0ABQ8XB81_9EUKA</name>
<evidence type="ECO:0008006" key="7">
    <source>
        <dbReference type="Google" id="ProtNLM"/>
    </source>
</evidence>
<dbReference type="Gene3D" id="2.130.10.10">
    <property type="entry name" value="YVTN repeat-like/Quinoprotein amine dehydrogenase"/>
    <property type="match status" value="2"/>
</dbReference>
<dbReference type="Proteomes" id="UP001150062">
    <property type="component" value="Unassembled WGS sequence"/>
</dbReference>
<dbReference type="InterPro" id="IPR001680">
    <property type="entry name" value="WD40_rpt"/>
</dbReference>
<dbReference type="SUPFAM" id="SSF50978">
    <property type="entry name" value="WD40 repeat-like"/>
    <property type="match status" value="1"/>
</dbReference>
<evidence type="ECO:0000313" key="6">
    <source>
        <dbReference type="Proteomes" id="UP001150062"/>
    </source>
</evidence>
<dbReference type="PANTHER" id="PTHR13083:SF3">
    <property type="entry name" value="WD REPEAT-CONTAINING PROTEIN 91"/>
    <property type="match status" value="1"/>
</dbReference>
<keyword evidence="3" id="KW-0853">WD repeat</keyword>
<proteinExistence type="predicted"/>
<dbReference type="SMART" id="SM00320">
    <property type="entry name" value="WD40"/>
    <property type="match status" value="3"/>
</dbReference>
<feature type="repeat" description="WD" evidence="3">
    <location>
        <begin position="504"/>
        <end position="539"/>
    </location>
</feature>
<dbReference type="PANTHER" id="PTHR13083">
    <property type="entry name" value="WD REPEAT-CONTAINING PROTEIN 91"/>
    <property type="match status" value="1"/>
</dbReference>
<feature type="region of interest" description="Disordered" evidence="4">
    <location>
        <begin position="183"/>
        <end position="232"/>
    </location>
</feature>
<protein>
    <recommendedName>
        <fullName evidence="7">WD40 repeat-like protein</fullName>
    </recommendedName>
</protein>
<feature type="repeat" description="WD" evidence="3">
    <location>
        <begin position="462"/>
        <end position="494"/>
    </location>
</feature>
<dbReference type="InterPro" id="IPR036322">
    <property type="entry name" value="WD40_repeat_dom_sf"/>
</dbReference>
<organism evidence="5 6">
    <name type="scientific">Anaeramoeba flamelloides</name>
    <dbReference type="NCBI Taxonomy" id="1746091"/>
    <lineage>
        <taxon>Eukaryota</taxon>
        <taxon>Metamonada</taxon>
        <taxon>Anaeramoebidae</taxon>
        <taxon>Anaeramoeba</taxon>
    </lineage>
</organism>
<evidence type="ECO:0000256" key="1">
    <source>
        <dbReference type="ARBA" id="ARBA00004220"/>
    </source>
</evidence>
<dbReference type="InterPro" id="IPR039724">
    <property type="entry name" value="WDR91"/>
</dbReference>
<dbReference type="EMBL" id="JAOAOG010000325">
    <property type="protein sequence ID" value="KAJ6228858.1"/>
    <property type="molecule type" value="Genomic_DNA"/>
</dbReference>
<comment type="subcellular location">
    <subcellularLocation>
        <location evidence="1">Early endosome membrane</location>
        <topology evidence="1">Peripheral membrane protein</topology>
    </subcellularLocation>
    <subcellularLocation>
        <location evidence="2">Late endosome membrane</location>
    </subcellularLocation>
</comment>
<evidence type="ECO:0000256" key="4">
    <source>
        <dbReference type="SAM" id="MobiDB-lite"/>
    </source>
</evidence>
<accession>A0ABQ8XB81</accession>
<evidence type="ECO:0000256" key="2">
    <source>
        <dbReference type="ARBA" id="ARBA00004414"/>
    </source>
</evidence>
<dbReference type="PROSITE" id="PS50082">
    <property type="entry name" value="WD_REPEATS_2"/>
    <property type="match status" value="2"/>
</dbReference>
<dbReference type="Pfam" id="PF00400">
    <property type="entry name" value="WD40"/>
    <property type="match status" value="2"/>
</dbReference>
<dbReference type="InterPro" id="IPR015943">
    <property type="entry name" value="WD40/YVTN_repeat-like_dom_sf"/>
</dbReference>
<evidence type="ECO:0000313" key="5">
    <source>
        <dbReference type="EMBL" id="KAJ6228858.1"/>
    </source>
</evidence>
<comment type="caution">
    <text evidence="5">The sequence shown here is derived from an EMBL/GenBank/DDBJ whole genome shotgun (WGS) entry which is preliminary data.</text>
</comment>
<feature type="compositionally biased region" description="Low complexity" evidence="4">
    <location>
        <begin position="190"/>
        <end position="229"/>
    </location>
</feature>